<evidence type="ECO:0000259" key="7">
    <source>
        <dbReference type="PROSITE" id="PS51736"/>
    </source>
</evidence>
<dbReference type="InterPro" id="IPR050639">
    <property type="entry name" value="SSR_resolvase"/>
</dbReference>
<dbReference type="InterPro" id="IPR006118">
    <property type="entry name" value="Recombinase_CS"/>
</dbReference>
<keyword evidence="2" id="KW-0229">DNA integration</keyword>
<reference evidence="8 9" key="1">
    <citation type="submission" date="2016-06" db="EMBL/GenBank/DDBJ databases">
        <title>Draft genome of Moraxella atlantae CCUG 66109.</title>
        <authorList>
            <person name="Salva-Serra F."/>
            <person name="Engstrom-Jakobsson H."/>
            <person name="Thorell K."/>
            <person name="Gonzales-Siles L."/>
            <person name="Karlsson R."/>
            <person name="Boulund F."/>
            <person name="Engstrand L."/>
            <person name="Kristiansson E."/>
            <person name="Moore E."/>
        </authorList>
    </citation>
    <scope>NUCLEOTIDE SEQUENCE [LARGE SCALE GENOMIC DNA]</scope>
    <source>
        <strain evidence="8 9">CCUG 66109</strain>
    </source>
</reference>
<accession>A0A1B8QAC9</accession>
<feature type="active site" description="O-(5'-phospho-DNA)-serine intermediate" evidence="5 6">
    <location>
        <position position="25"/>
    </location>
</feature>
<keyword evidence="4" id="KW-0233">DNA recombination</keyword>
<dbReference type="Gene3D" id="3.40.50.1390">
    <property type="entry name" value="Resolvase, N-terminal catalytic domain"/>
    <property type="match status" value="1"/>
</dbReference>
<dbReference type="PANTHER" id="PTHR30461">
    <property type="entry name" value="DNA-INVERTASE FROM LAMBDOID PROPHAGE"/>
    <property type="match status" value="1"/>
</dbReference>
<dbReference type="EMBL" id="LZMZ01000032">
    <property type="protein sequence ID" value="OBX76248.1"/>
    <property type="molecule type" value="Genomic_DNA"/>
</dbReference>
<dbReference type="AlphaFoldDB" id="A0A1B8QAC9"/>
<evidence type="ECO:0000313" key="9">
    <source>
        <dbReference type="Proteomes" id="UP000092508"/>
    </source>
</evidence>
<evidence type="ECO:0000256" key="5">
    <source>
        <dbReference type="PIRSR" id="PIRSR606118-50"/>
    </source>
</evidence>
<dbReference type="InterPro" id="IPR006119">
    <property type="entry name" value="Resolv_N"/>
</dbReference>
<dbReference type="OrthoDB" id="9797501at2"/>
<evidence type="ECO:0000256" key="1">
    <source>
        <dbReference type="ARBA" id="ARBA00009913"/>
    </source>
</evidence>
<protein>
    <recommendedName>
        <fullName evidence="7">Resolvase/invertase-type recombinase catalytic domain-containing protein</fullName>
    </recommendedName>
</protein>
<name>A0A1B8QAC9_9GAMM</name>
<dbReference type="GO" id="GO:0000150">
    <property type="term" value="F:DNA strand exchange activity"/>
    <property type="evidence" value="ECO:0007669"/>
    <property type="project" value="InterPro"/>
</dbReference>
<dbReference type="Proteomes" id="UP000092508">
    <property type="component" value="Unassembled WGS sequence"/>
</dbReference>
<dbReference type="PROSITE" id="PS00397">
    <property type="entry name" value="RECOMBINASES_1"/>
    <property type="match status" value="1"/>
</dbReference>
<dbReference type="RefSeq" id="WP_067237825.1">
    <property type="nucleotide sequence ID" value="NZ_CP171134.1"/>
</dbReference>
<dbReference type="InterPro" id="IPR036162">
    <property type="entry name" value="Resolvase-like_N_sf"/>
</dbReference>
<feature type="domain" description="Resolvase/invertase-type recombinase catalytic" evidence="7">
    <location>
        <begin position="17"/>
        <end position="151"/>
    </location>
</feature>
<organism evidence="8 9">
    <name type="scientific">Faucicola atlantae</name>
    <dbReference type="NCBI Taxonomy" id="34059"/>
    <lineage>
        <taxon>Bacteria</taxon>
        <taxon>Pseudomonadati</taxon>
        <taxon>Pseudomonadota</taxon>
        <taxon>Gammaproteobacteria</taxon>
        <taxon>Moraxellales</taxon>
        <taxon>Moraxellaceae</taxon>
        <taxon>Faucicola</taxon>
    </lineage>
</organism>
<dbReference type="STRING" id="34059.A9308_08925"/>
<dbReference type="GO" id="GO:0015074">
    <property type="term" value="P:DNA integration"/>
    <property type="evidence" value="ECO:0007669"/>
    <property type="project" value="UniProtKB-KW"/>
</dbReference>
<dbReference type="GO" id="GO:0003677">
    <property type="term" value="F:DNA binding"/>
    <property type="evidence" value="ECO:0007669"/>
    <property type="project" value="UniProtKB-KW"/>
</dbReference>
<evidence type="ECO:0000256" key="6">
    <source>
        <dbReference type="PROSITE-ProRule" id="PRU10137"/>
    </source>
</evidence>
<comment type="similarity">
    <text evidence="1">Belongs to the site-specific recombinase resolvase family.</text>
</comment>
<sequence>MNLNNIENTNSVIGKGQSVGYIRVSSIDQNIERQLDGLNLDKVFIDKMTGSTKDRPELQHMIEYVRQGDTVYVHSLDRLARNFDNLLDIIKQLNKKGVIFKSLKENLTLDGLNNNPMDILILHIFGAIAEFNRSLIREAQREGIAKAKKRGVYKGRKSVLTPERIAIIEELLTQKESSIDEYKKISYQKIADTAGVSIATLNRYLNKRQKKKPAS</sequence>
<dbReference type="PROSITE" id="PS51736">
    <property type="entry name" value="RECOMBINASES_3"/>
    <property type="match status" value="1"/>
</dbReference>
<dbReference type="SUPFAM" id="SSF53041">
    <property type="entry name" value="Resolvase-like"/>
    <property type="match status" value="1"/>
</dbReference>
<dbReference type="InterPro" id="IPR009057">
    <property type="entry name" value="Homeodomain-like_sf"/>
</dbReference>
<dbReference type="CDD" id="cd03768">
    <property type="entry name" value="SR_ResInv"/>
    <property type="match status" value="1"/>
</dbReference>
<proteinExistence type="inferred from homology"/>
<dbReference type="PANTHER" id="PTHR30461:SF26">
    <property type="entry name" value="RESOLVASE HOMOLOG YNEB"/>
    <property type="match status" value="1"/>
</dbReference>
<keyword evidence="3" id="KW-0238">DNA-binding</keyword>
<dbReference type="SMART" id="SM00857">
    <property type="entry name" value="Resolvase"/>
    <property type="match status" value="1"/>
</dbReference>
<gene>
    <name evidence="8" type="ORF">A9308_08925</name>
</gene>
<evidence type="ECO:0000256" key="4">
    <source>
        <dbReference type="ARBA" id="ARBA00023172"/>
    </source>
</evidence>
<dbReference type="SUPFAM" id="SSF46689">
    <property type="entry name" value="Homeodomain-like"/>
    <property type="match status" value="1"/>
</dbReference>
<evidence type="ECO:0000313" key="8">
    <source>
        <dbReference type="EMBL" id="OBX76248.1"/>
    </source>
</evidence>
<dbReference type="Pfam" id="PF00239">
    <property type="entry name" value="Resolvase"/>
    <property type="match status" value="1"/>
</dbReference>
<evidence type="ECO:0000256" key="3">
    <source>
        <dbReference type="ARBA" id="ARBA00023125"/>
    </source>
</evidence>
<evidence type="ECO:0000256" key="2">
    <source>
        <dbReference type="ARBA" id="ARBA00022908"/>
    </source>
</evidence>
<comment type="caution">
    <text evidence="8">The sequence shown here is derived from an EMBL/GenBank/DDBJ whole genome shotgun (WGS) entry which is preliminary data.</text>
</comment>